<proteinExistence type="predicted"/>
<protein>
    <submittedName>
        <fullName evidence="1">Uncharacterized protein</fullName>
    </submittedName>
</protein>
<accession>A0ACC2N7C2</accession>
<organism evidence="1 2">
    <name type="scientific">Eretmocerus hayati</name>
    <dbReference type="NCBI Taxonomy" id="131215"/>
    <lineage>
        <taxon>Eukaryota</taxon>
        <taxon>Metazoa</taxon>
        <taxon>Ecdysozoa</taxon>
        <taxon>Arthropoda</taxon>
        <taxon>Hexapoda</taxon>
        <taxon>Insecta</taxon>
        <taxon>Pterygota</taxon>
        <taxon>Neoptera</taxon>
        <taxon>Endopterygota</taxon>
        <taxon>Hymenoptera</taxon>
        <taxon>Apocrita</taxon>
        <taxon>Proctotrupomorpha</taxon>
        <taxon>Chalcidoidea</taxon>
        <taxon>Aphelinidae</taxon>
        <taxon>Aphelininae</taxon>
        <taxon>Eretmocerus</taxon>
    </lineage>
</organism>
<sequence length="263" mass="30398">MRDEEFEQLMCDYLRSGRRCAEYRRLMAELSAERRRRLDRERWRDEREVLRIIRDVEQIQRRRRPARQRRRARQQAQQQPAHNNSPVSSPERPQQRARQANWAERAARLWRPLSPELMPWDLQDAFDPQALAPDAIQGHQRELPEAAQRNAQHVQNKEADAGIPPPPQGDRLYDIVNELGLGPAAAGAVQIHIEEAAALPQERDDVDWQQLALVEIDRLEQLAPEPQEGAVLVRVAPDAHEIDDAVADVPPLHQELYAAIENL</sequence>
<name>A0ACC2N7C2_9HYME</name>
<dbReference type="EMBL" id="CM056744">
    <property type="protein sequence ID" value="KAJ8667043.1"/>
    <property type="molecule type" value="Genomic_DNA"/>
</dbReference>
<evidence type="ECO:0000313" key="2">
    <source>
        <dbReference type="Proteomes" id="UP001239111"/>
    </source>
</evidence>
<dbReference type="Proteomes" id="UP001239111">
    <property type="component" value="Chromosome 4"/>
</dbReference>
<keyword evidence="2" id="KW-1185">Reference proteome</keyword>
<evidence type="ECO:0000313" key="1">
    <source>
        <dbReference type="EMBL" id="KAJ8667043.1"/>
    </source>
</evidence>
<gene>
    <name evidence="1" type="ORF">QAD02_008705</name>
</gene>
<reference evidence="1" key="1">
    <citation type="submission" date="2023-04" db="EMBL/GenBank/DDBJ databases">
        <title>A chromosome-level genome assembly of the parasitoid wasp Eretmocerus hayati.</title>
        <authorList>
            <person name="Zhong Y."/>
            <person name="Liu S."/>
            <person name="Liu Y."/>
        </authorList>
    </citation>
    <scope>NUCLEOTIDE SEQUENCE</scope>
    <source>
        <strain evidence="1">ZJU_SS_LIU_2023</strain>
    </source>
</reference>
<comment type="caution">
    <text evidence="1">The sequence shown here is derived from an EMBL/GenBank/DDBJ whole genome shotgun (WGS) entry which is preliminary data.</text>
</comment>